<dbReference type="EMBL" id="FQYI01000002">
    <property type="protein sequence ID" value="SHI60035.1"/>
    <property type="molecule type" value="Genomic_DNA"/>
</dbReference>
<name>A0A1M6CG76_9FLAO</name>
<dbReference type="SUPFAM" id="SSF52833">
    <property type="entry name" value="Thioredoxin-like"/>
    <property type="match status" value="1"/>
</dbReference>
<dbReference type="InterPro" id="IPR036249">
    <property type="entry name" value="Thioredoxin-like_sf"/>
</dbReference>
<gene>
    <name evidence="3" type="ORF">SAMN05443429_102337</name>
</gene>
<dbReference type="PANTHER" id="PTHR30041">
    <property type="entry name" value="ARSENATE REDUCTASE"/>
    <property type="match status" value="1"/>
</dbReference>
<dbReference type="Pfam" id="PF03960">
    <property type="entry name" value="ArsC"/>
    <property type="match status" value="1"/>
</dbReference>
<keyword evidence="4" id="KW-1185">Reference proteome</keyword>
<dbReference type="Proteomes" id="UP000184335">
    <property type="component" value="Unassembled WGS sequence"/>
</dbReference>
<evidence type="ECO:0000313" key="4">
    <source>
        <dbReference type="Proteomes" id="UP000184335"/>
    </source>
</evidence>
<organism evidence="3 4">
    <name type="scientific">Cruoricaptor ignavus</name>
    <dbReference type="NCBI Taxonomy" id="1118202"/>
    <lineage>
        <taxon>Bacteria</taxon>
        <taxon>Pseudomonadati</taxon>
        <taxon>Bacteroidota</taxon>
        <taxon>Flavobacteriia</taxon>
        <taxon>Flavobacteriales</taxon>
        <taxon>Weeksellaceae</taxon>
        <taxon>Cruoricaptor</taxon>
    </lineage>
</organism>
<proteinExistence type="inferred from homology"/>
<dbReference type="InterPro" id="IPR006660">
    <property type="entry name" value="Arsenate_reductase-like"/>
</dbReference>
<comment type="similarity">
    <text evidence="1 2">Belongs to the ArsC family.</text>
</comment>
<evidence type="ECO:0000256" key="1">
    <source>
        <dbReference type="ARBA" id="ARBA00007198"/>
    </source>
</evidence>
<dbReference type="Gene3D" id="3.40.30.10">
    <property type="entry name" value="Glutaredoxin"/>
    <property type="match status" value="1"/>
</dbReference>
<dbReference type="PROSITE" id="PS51353">
    <property type="entry name" value="ARSC"/>
    <property type="match status" value="1"/>
</dbReference>
<dbReference type="AlphaFoldDB" id="A0A1M6CG76"/>
<sequence length="127" mass="15105">MRGKHSWRLTMKKVFHLKNCGTCQRILQRYDLSDWEIREIKSEPITVQELEQMYALAGSYEALFSKRSTQIRARNIDIKTLSEKEFRDLLLEHYSFLKRPVFITDDKIFIGNDKKNIAALDEFFGIK</sequence>
<dbReference type="PANTHER" id="PTHR30041:SF7">
    <property type="entry name" value="GLOBAL TRANSCRIPTIONAL REGULATOR SPX"/>
    <property type="match status" value="1"/>
</dbReference>
<protein>
    <submittedName>
        <fullName evidence="3">Arsenate reductase, glutaredoxin family</fullName>
    </submittedName>
</protein>
<accession>A0A1M6CG76</accession>
<reference evidence="3 4" key="1">
    <citation type="submission" date="2016-11" db="EMBL/GenBank/DDBJ databases">
        <authorList>
            <person name="Jaros S."/>
            <person name="Januszkiewicz K."/>
            <person name="Wedrychowicz H."/>
        </authorList>
    </citation>
    <scope>NUCLEOTIDE SEQUENCE [LARGE SCALE GENOMIC DNA]</scope>
    <source>
        <strain evidence="3 4">DSM 25479</strain>
    </source>
</reference>
<dbReference type="STRING" id="1118202.SAMN05443429_102337"/>
<evidence type="ECO:0000313" key="3">
    <source>
        <dbReference type="EMBL" id="SHI60035.1"/>
    </source>
</evidence>
<evidence type="ECO:0000256" key="2">
    <source>
        <dbReference type="PROSITE-ProRule" id="PRU01282"/>
    </source>
</evidence>